<evidence type="ECO:0000313" key="7">
    <source>
        <dbReference type="EMBL" id="KAB1642896.1"/>
    </source>
</evidence>
<dbReference type="InterPro" id="IPR012340">
    <property type="entry name" value="NA-bd_OB-fold"/>
</dbReference>
<evidence type="ECO:0000256" key="5">
    <source>
        <dbReference type="SAM" id="Phobius"/>
    </source>
</evidence>
<dbReference type="Proteomes" id="UP000468668">
    <property type="component" value="Unassembled WGS sequence"/>
</dbReference>
<gene>
    <name evidence="7" type="ORF">F8C90_00480</name>
</gene>
<comment type="caution">
    <text evidence="7">The sequence shown here is derived from an EMBL/GenBank/DDBJ whole genome shotgun (WGS) entry which is preliminary data.</text>
</comment>
<dbReference type="Gene3D" id="2.40.50.140">
    <property type="entry name" value="Nucleic acid-binding proteins"/>
    <property type="match status" value="1"/>
</dbReference>
<comment type="subcellular location">
    <subcellularLocation>
        <location evidence="1">Membrane</location>
        <topology evidence="1">Multi-pass membrane protein</topology>
    </subcellularLocation>
</comment>
<dbReference type="GeneID" id="98656876"/>
<evidence type="ECO:0000259" key="6">
    <source>
        <dbReference type="Pfam" id="PF01957"/>
    </source>
</evidence>
<dbReference type="InterPro" id="IPR002810">
    <property type="entry name" value="NfeD-like_C"/>
</dbReference>
<evidence type="ECO:0000256" key="1">
    <source>
        <dbReference type="ARBA" id="ARBA00004141"/>
    </source>
</evidence>
<evidence type="ECO:0000256" key="3">
    <source>
        <dbReference type="ARBA" id="ARBA00022989"/>
    </source>
</evidence>
<name>A0A6N6NQC6_9ACTN</name>
<dbReference type="PANTHER" id="PTHR33507">
    <property type="entry name" value="INNER MEMBRANE PROTEIN YBBJ"/>
    <property type="match status" value="1"/>
</dbReference>
<dbReference type="PANTHER" id="PTHR33507:SF3">
    <property type="entry name" value="INNER MEMBRANE PROTEIN YBBJ"/>
    <property type="match status" value="1"/>
</dbReference>
<protein>
    <submittedName>
        <fullName evidence="7">NfeD family protein</fullName>
    </submittedName>
</protein>
<proteinExistence type="predicted"/>
<accession>A0A6N6NQC6</accession>
<feature type="transmembrane region" description="Helical" evidence="5">
    <location>
        <begin position="44"/>
        <end position="64"/>
    </location>
</feature>
<dbReference type="GO" id="GO:0005886">
    <property type="term" value="C:plasma membrane"/>
    <property type="evidence" value="ECO:0007669"/>
    <property type="project" value="TreeGrafter"/>
</dbReference>
<dbReference type="RefSeq" id="WP_158048482.1">
    <property type="nucleotide sequence ID" value="NZ_DBEZLA010000068.1"/>
</dbReference>
<keyword evidence="4 5" id="KW-0472">Membrane</keyword>
<dbReference type="EMBL" id="WAJR01000001">
    <property type="protein sequence ID" value="KAB1642896.1"/>
    <property type="molecule type" value="Genomic_DNA"/>
</dbReference>
<feature type="transmembrane region" description="Helical" evidence="5">
    <location>
        <begin position="5"/>
        <end position="38"/>
    </location>
</feature>
<dbReference type="Pfam" id="PF01957">
    <property type="entry name" value="NfeD"/>
    <property type="match status" value="1"/>
</dbReference>
<dbReference type="AlphaFoldDB" id="A0A6N6NQC6"/>
<keyword evidence="3 5" id="KW-1133">Transmembrane helix</keyword>
<feature type="domain" description="NfeD-like C-terminal" evidence="6">
    <location>
        <begin position="81"/>
        <end position="140"/>
    </location>
</feature>
<evidence type="ECO:0000313" key="8">
    <source>
        <dbReference type="Proteomes" id="UP000468668"/>
    </source>
</evidence>
<dbReference type="SUPFAM" id="SSF141322">
    <property type="entry name" value="NfeD domain-like"/>
    <property type="match status" value="1"/>
</dbReference>
<keyword evidence="8" id="KW-1185">Reference proteome</keyword>
<sequence length="145" mass="15666">MSHMVLWLVVAAVMALIEAFSFGLITMWFVVGALVAFVADLLGANFVVQVALFLVVSVLCLVLLRPVVVKHRNRGHSAEPTLVGERGVVCETIDNDGLTGRVELSDHMTWSARSATGEVLPVGMRVEVVAQESIKLIVKPCEPEA</sequence>
<evidence type="ECO:0000256" key="2">
    <source>
        <dbReference type="ARBA" id="ARBA00022692"/>
    </source>
</evidence>
<dbReference type="OrthoDB" id="3174252at2"/>
<dbReference type="InterPro" id="IPR052165">
    <property type="entry name" value="Membrane_assoc_protease"/>
</dbReference>
<evidence type="ECO:0000256" key="4">
    <source>
        <dbReference type="ARBA" id="ARBA00023136"/>
    </source>
</evidence>
<reference evidence="7 8" key="1">
    <citation type="submission" date="2019-09" db="EMBL/GenBank/DDBJ databases">
        <title>Whole genome shotgun sequencing (WGS) of Ellagibacter isourolithinifaciens DSM 104140(T) and Adlercreutzia muris DSM 29508(T).</title>
        <authorList>
            <person name="Stoll D.A."/>
            <person name="Danylec N."/>
            <person name="Huch M."/>
        </authorList>
    </citation>
    <scope>NUCLEOTIDE SEQUENCE [LARGE SCALE GENOMIC DNA]</scope>
    <source>
        <strain evidence="7 8">DSM 104140</strain>
    </source>
</reference>
<organism evidence="7 8">
    <name type="scientific">Ellagibacter isourolithinifaciens</name>
    <dbReference type="NCBI Taxonomy" id="2137581"/>
    <lineage>
        <taxon>Bacteria</taxon>
        <taxon>Bacillati</taxon>
        <taxon>Actinomycetota</taxon>
        <taxon>Coriobacteriia</taxon>
        <taxon>Eggerthellales</taxon>
        <taxon>Eggerthellaceae</taxon>
        <taxon>Ellagibacter</taxon>
    </lineage>
</organism>
<keyword evidence="2 5" id="KW-0812">Transmembrane</keyword>